<reference evidence="1 2" key="1">
    <citation type="journal article" date="2012" name="Environ. Microbiol.">
        <title>The genome sequence of Desulfatibacillum alkenivorans AK-01: a blueprint for anaerobic alkane oxidation.</title>
        <authorList>
            <person name="Callaghan A.V."/>
            <person name="Morris B.E."/>
            <person name="Pereira I.A."/>
            <person name="McInerney M.J."/>
            <person name="Austin R.N."/>
            <person name="Groves J.T."/>
            <person name="Kukor J.J."/>
            <person name="Suflita J.M."/>
            <person name="Young L.Y."/>
            <person name="Zylstra G.J."/>
            <person name="Wawrik B."/>
        </authorList>
    </citation>
    <scope>NUCLEOTIDE SEQUENCE [LARGE SCALE GENOMIC DNA]</scope>
    <source>
        <strain evidence="1 2">AK-01</strain>
    </source>
</reference>
<name>B8FMM6_DESAL</name>
<evidence type="ECO:0000313" key="1">
    <source>
        <dbReference type="EMBL" id="ACL01893.1"/>
    </source>
</evidence>
<dbReference type="Proteomes" id="UP000000739">
    <property type="component" value="Chromosome"/>
</dbReference>
<sequence length="195" mass="22523">MKQPAPLAFWKQSKFNSCGPAVMMTALHELGMPGLSEKREMEIWKQVKHPFGLGSLPARMAIYAASQGVKVKFLHKNISPDHFKIYWKTPRKTLHKQLIRTYYETAKEAENNGLPTEHYQDEQEILDRLMETPGLRVIYLIIDDDGVLHFVLAREKDGRIVVMDPYYGRNNVFDLPDFQNRRFPAMVGYAILLSA</sequence>
<evidence type="ECO:0008006" key="3">
    <source>
        <dbReference type="Google" id="ProtNLM"/>
    </source>
</evidence>
<gene>
    <name evidence="1" type="ordered locus">Dalk_0183</name>
</gene>
<accession>B8FMM6</accession>
<protein>
    <recommendedName>
        <fullName evidence="3">Peptidase C39-like domain-containing protein</fullName>
    </recommendedName>
</protein>
<keyword evidence="2" id="KW-1185">Reference proteome</keyword>
<dbReference type="KEGG" id="dal:Dalk_0183"/>
<dbReference type="InterPro" id="IPR021770">
    <property type="entry name" value="DUF3335"/>
</dbReference>
<dbReference type="Pfam" id="PF11814">
    <property type="entry name" value="DUF3335"/>
    <property type="match status" value="1"/>
</dbReference>
<proteinExistence type="predicted"/>
<evidence type="ECO:0000313" key="2">
    <source>
        <dbReference type="Proteomes" id="UP000000739"/>
    </source>
</evidence>
<dbReference type="EMBL" id="CP001322">
    <property type="protein sequence ID" value="ACL01893.1"/>
    <property type="molecule type" value="Genomic_DNA"/>
</dbReference>
<organism evidence="1 2">
    <name type="scientific">Desulfatibacillum aliphaticivorans</name>
    <dbReference type="NCBI Taxonomy" id="218208"/>
    <lineage>
        <taxon>Bacteria</taxon>
        <taxon>Pseudomonadati</taxon>
        <taxon>Thermodesulfobacteriota</taxon>
        <taxon>Desulfobacteria</taxon>
        <taxon>Desulfobacterales</taxon>
        <taxon>Desulfatibacillaceae</taxon>
        <taxon>Desulfatibacillum</taxon>
    </lineage>
</organism>
<dbReference type="AlphaFoldDB" id="B8FMM6"/>
<dbReference type="HOGENOM" id="CLU_1394343_0_0_7"/>
<dbReference type="RefSeq" id="WP_012609333.1">
    <property type="nucleotide sequence ID" value="NC_011768.1"/>
</dbReference>